<sequence length="528" mass="54633">MTAVAETAGYLIAEVAALAGVSITRLRSWERAGLLHPRRATSNGVRLYGVEDIARARLIARSQTNPGRRGSLLRLVDRLAGGDLRPEAQDYAGLAVDDAGRTGATVPDAAAGPSGPPWRAILDAMTDLVAIADADGRVIHLNPALDAAIRRSSPRSGAARSVPPDIAGVADALFVASGLSLRWSARTGVSQADLRVVLRHADGSERPTLWRVDPLPGVAGGRGAIAVGRDRPPEGGSNQDQGDWLAAAAHELRSAATTIVGHTQLARRISAAGWREASDPGGKPSPPAMPSLPPRLLRHLDGAERGAREMVRAMETLLDASAIAAGVLIGRLDAGGVDLDGPAREAVSHARGMTTRHAVALTVPEAPLRVAGDRARLRQVLDHLLANAVKYSPDGGPIAVSLAAAPTLPPDPPPDGEARWALVRVADAGIGIPGHDLPRVFDRSRRAPGAARLVRGAGLGLYTCRAIVVAHGGHIWVERTAVAAERDAAGTDAAWHGTVMAVALPLAGSFAPAGPGDPVEPRGLEGAR</sequence>
<dbReference type="SUPFAM" id="SSF46955">
    <property type="entry name" value="Putative DNA-binding domain"/>
    <property type="match status" value="1"/>
</dbReference>
<keyword evidence="6" id="KW-0418">Kinase</keyword>
<dbReference type="PROSITE" id="PS00552">
    <property type="entry name" value="HTH_MERR_1"/>
    <property type="match status" value="1"/>
</dbReference>
<dbReference type="InterPro" id="IPR035965">
    <property type="entry name" value="PAS-like_dom_sf"/>
</dbReference>
<dbReference type="GO" id="GO:0005524">
    <property type="term" value="F:ATP binding"/>
    <property type="evidence" value="ECO:0007669"/>
    <property type="project" value="UniProtKB-KW"/>
</dbReference>
<comment type="catalytic activity">
    <reaction evidence="1">
        <text>ATP + protein L-histidine = ADP + protein N-phospho-L-histidine.</text>
        <dbReference type="EC" id="2.7.13.3"/>
    </reaction>
</comment>
<dbReference type="InterPro" id="IPR005467">
    <property type="entry name" value="His_kinase_dom"/>
</dbReference>
<reference evidence="12" key="1">
    <citation type="submission" date="2020-02" db="EMBL/GenBank/DDBJ databases">
        <authorList>
            <person name="Meier V. D."/>
        </authorList>
    </citation>
    <scope>NUCLEOTIDE SEQUENCE</scope>
    <source>
        <strain evidence="12">AVDCRST_MAG73</strain>
    </source>
</reference>
<dbReference type="InterPro" id="IPR000551">
    <property type="entry name" value="MerR-type_HTH_dom"/>
</dbReference>
<evidence type="ECO:0000256" key="9">
    <source>
        <dbReference type="SAM" id="MobiDB-lite"/>
    </source>
</evidence>
<dbReference type="Gene3D" id="1.10.287.130">
    <property type="match status" value="1"/>
</dbReference>
<feature type="region of interest" description="Disordered" evidence="9">
    <location>
        <begin position="271"/>
        <end position="293"/>
    </location>
</feature>
<proteinExistence type="predicted"/>
<dbReference type="GO" id="GO:0003677">
    <property type="term" value="F:DNA binding"/>
    <property type="evidence" value="ECO:0007669"/>
    <property type="project" value="InterPro"/>
</dbReference>
<dbReference type="CDD" id="cd00082">
    <property type="entry name" value="HisKA"/>
    <property type="match status" value="1"/>
</dbReference>
<evidence type="ECO:0000256" key="3">
    <source>
        <dbReference type="ARBA" id="ARBA00022553"/>
    </source>
</evidence>
<name>A0A6J4U6B2_9BACT</name>
<keyword evidence="7" id="KW-0067">ATP-binding</keyword>
<dbReference type="Pfam" id="PF13411">
    <property type="entry name" value="MerR_1"/>
    <property type="match status" value="1"/>
</dbReference>
<dbReference type="SUPFAM" id="SSF55785">
    <property type="entry name" value="PYP-like sensor domain (PAS domain)"/>
    <property type="match status" value="1"/>
</dbReference>
<dbReference type="InterPro" id="IPR036890">
    <property type="entry name" value="HATPase_C_sf"/>
</dbReference>
<dbReference type="InterPro" id="IPR009061">
    <property type="entry name" value="DNA-bd_dom_put_sf"/>
</dbReference>
<dbReference type="InterPro" id="IPR003661">
    <property type="entry name" value="HisK_dim/P_dom"/>
</dbReference>
<evidence type="ECO:0000256" key="6">
    <source>
        <dbReference type="ARBA" id="ARBA00022777"/>
    </source>
</evidence>
<dbReference type="CDD" id="cd00075">
    <property type="entry name" value="HATPase"/>
    <property type="match status" value="1"/>
</dbReference>
<keyword evidence="8" id="KW-0902">Two-component regulatory system</keyword>
<dbReference type="InterPro" id="IPR003594">
    <property type="entry name" value="HATPase_dom"/>
</dbReference>
<evidence type="ECO:0000313" key="12">
    <source>
        <dbReference type="EMBL" id="CAA9539355.1"/>
    </source>
</evidence>
<dbReference type="SMART" id="SM00422">
    <property type="entry name" value="HTH_MERR"/>
    <property type="match status" value="1"/>
</dbReference>
<dbReference type="SMART" id="SM00387">
    <property type="entry name" value="HATPase_c"/>
    <property type="match status" value="1"/>
</dbReference>
<keyword evidence="3" id="KW-0597">Phosphoprotein</keyword>
<evidence type="ECO:0000256" key="8">
    <source>
        <dbReference type="ARBA" id="ARBA00023012"/>
    </source>
</evidence>
<evidence type="ECO:0000259" key="11">
    <source>
        <dbReference type="PROSITE" id="PS50937"/>
    </source>
</evidence>
<dbReference type="Pfam" id="PF02518">
    <property type="entry name" value="HATPase_c"/>
    <property type="match status" value="1"/>
</dbReference>
<feature type="domain" description="HTH merR-type" evidence="11">
    <location>
        <begin position="9"/>
        <end position="61"/>
    </location>
</feature>
<dbReference type="GO" id="GO:0000156">
    <property type="term" value="F:phosphorelay response regulator activity"/>
    <property type="evidence" value="ECO:0007669"/>
    <property type="project" value="TreeGrafter"/>
</dbReference>
<evidence type="ECO:0000256" key="2">
    <source>
        <dbReference type="ARBA" id="ARBA00012438"/>
    </source>
</evidence>
<dbReference type="PRINTS" id="PR00344">
    <property type="entry name" value="BCTRLSENSOR"/>
</dbReference>
<dbReference type="EC" id="2.7.13.3" evidence="2"/>
<accession>A0A6J4U6B2</accession>
<dbReference type="Gene3D" id="3.30.565.10">
    <property type="entry name" value="Histidine kinase-like ATPase, C-terminal domain"/>
    <property type="match status" value="1"/>
</dbReference>
<evidence type="ECO:0000256" key="7">
    <source>
        <dbReference type="ARBA" id="ARBA00022840"/>
    </source>
</evidence>
<dbReference type="GO" id="GO:0000155">
    <property type="term" value="F:phosphorelay sensor kinase activity"/>
    <property type="evidence" value="ECO:0007669"/>
    <property type="project" value="InterPro"/>
</dbReference>
<keyword evidence="4" id="KW-0808">Transferase</keyword>
<dbReference type="CDD" id="cd00592">
    <property type="entry name" value="HTH_MerR-like"/>
    <property type="match status" value="1"/>
</dbReference>
<dbReference type="PANTHER" id="PTHR42878">
    <property type="entry name" value="TWO-COMPONENT HISTIDINE KINASE"/>
    <property type="match status" value="1"/>
</dbReference>
<evidence type="ECO:0000259" key="10">
    <source>
        <dbReference type="PROSITE" id="PS50109"/>
    </source>
</evidence>
<dbReference type="PROSITE" id="PS50109">
    <property type="entry name" value="HIS_KIN"/>
    <property type="match status" value="1"/>
</dbReference>
<dbReference type="PROSITE" id="PS50937">
    <property type="entry name" value="HTH_MERR_2"/>
    <property type="match status" value="1"/>
</dbReference>
<dbReference type="GO" id="GO:0006355">
    <property type="term" value="P:regulation of DNA-templated transcription"/>
    <property type="evidence" value="ECO:0007669"/>
    <property type="project" value="InterPro"/>
</dbReference>
<dbReference type="Pfam" id="PF08448">
    <property type="entry name" value="PAS_4"/>
    <property type="match status" value="1"/>
</dbReference>
<evidence type="ECO:0000256" key="1">
    <source>
        <dbReference type="ARBA" id="ARBA00000085"/>
    </source>
</evidence>
<dbReference type="GO" id="GO:0030295">
    <property type="term" value="F:protein kinase activator activity"/>
    <property type="evidence" value="ECO:0007669"/>
    <property type="project" value="TreeGrafter"/>
</dbReference>
<dbReference type="Gene3D" id="1.10.1660.10">
    <property type="match status" value="1"/>
</dbReference>
<feature type="compositionally biased region" description="Pro residues" evidence="9">
    <location>
        <begin position="283"/>
        <end position="293"/>
    </location>
</feature>
<dbReference type="InterPro" id="IPR004358">
    <property type="entry name" value="Sig_transdc_His_kin-like_C"/>
</dbReference>
<evidence type="ECO:0000256" key="4">
    <source>
        <dbReference type="ARBA" id="ARBA00022679"/>
    </source>
</evidence>
<organism evidence="12">
    <name type="scientific">uncultured Thermomicrobiales bacterium</name>
    <dbReference type="NCBI Taxonomy" id="1645740"/>
    <lineage>
        <taxon>Bacteria</taxon>
        <taxon>Pseudomonadati</taxon>
        <taxon>Thermomicrobiota</taxon>
        <taxon>Thermomicrobia</taxon>
        <taxon>Thermomicrobiales</taxon>
        <taxon>environmental samples</taxon>
    </lineage>
</organism>
<keyword evidence="5" id="KW-0547">Nucleotide-binding</keyword>
<dbReference type="PANTHER" id="PTHR42878:SF7">
    <property type="entry name" value="SENSOR HISTIDINE KINASE GLRK"/>
    <property type="match status" value="1"/>
</dbReference>
<dbReference type="EMBL" id="CADCWE010000110">
    <property type="protein sequence ID" value="CAA9539355.1"/>
    <property type="molecule type" value="Genomic_DNA"/>
</dbReference>
<evidence type="ECO:0000256" key="5">
    <source>
        <dbReference type="ARBA" id="ARBA00022741"/>
    </source>
</evidence>
<dbReference type="SUPFAM" id="SSF55874">
    <property type="entry name" value="ATPase domain of HSP90 chaperone/DNA topoisomerase II/histidine kinase"/>
    <property type="match status" value="1"/>
</dbReference>
<dbReference type="Gene3D" id="3.30.450.20">
    <property type="entry name" value="PAS domain"/>
    <property type="match status" value="1"/>
</dbReference>
<gene>
    <name evidence="12" type="ORF">AVDCRST_MAG73-1754</name>
</gene>
<feature type="domain" description="Histidine kinase" evidence="10">
    <location>
        <begin position="247"/>
        <end position="508"/>
    </location>
</feature>
<protein>
    <recommendedName>
        <fullName evidence="2">histidine kinase</fullName>
        <ecNumber evidence="2">2.7.13.3</ecNumber>
    </recommendedName>
</protein>
<dbReference type="InterPro" id="IPR050351">
    <property type="entry name" value="BphY/WalK/GraS-like"/>
</dbReference>
<dbReference type="AlphaFoldDB" id="A0A6J4U6B2"/>
<dbReference type="InterPro" id="IPR013656">
    <property type="entry name" value="PAS_4"/>
</dbReference>
<dbReference type="GO" id="GO:0007234">
    <property type="term" value="P:osmosensory signaling via phosphorelay pathway"/>
    <property type="evidence" value="ECO:0007669"/>
    <property type="project" value="TreeGrafter"/>
</dbReference>